<sequence>MTQGRDSEVRQCHQTDIKSKYNCCHCRYVRTTGAWQALPRRAAALLAAPDRRSRRPVSLARAGPMKKRNLATVLCALSATASGSTLAAELELYVDRKTKQIFAEPAPGRDKLGTFVQVDENGKLPASAMPAVPAQPLPPAPGAATPADAAIAQVAPMPAPVATPAPAKSGDAGKKWYDKLSLRGYTQIRYNQGIGGDAQDLRAPGDRFIGNDQSLGIRRARLVLSGDLNEHVSLYFQPDFASTPTGSTTSNFAQLRDAYADIFFDKKREYRVRVGQSKMPYGWENLQSSQNRLSLDRADALNSGLRDERDIGAVFYYSPTVAKGRFQDLVKSGLKGSGDYGVIGAGVYNGQGANRAERNDSMHAVVHATYPFKFANGQYLEVGADAYAGRFVPTAAAVNIGGRSFTPAITEPNGYTDQRVAAHIIYYPQPFGLQAEWTVGRGPELDVAQRRIRTRSLSGGYVQAMFKHDFNYGTLLPYLKWQTYRGGSKFDTNAPRMRLDEVEAGVEWQPMDALELVFAYSKMKRTDVGTAPYPVVEGDLLRLQLQVNY</sequence>
<dbReference type="EMBL" id="AE008923">
    <property type="protein sequence ID" value="AAM35230.1"/>
    <property type="molecule type" value="Genomic_DNA"/>
</dbReference>
<dbReference type="Pfam" id="PF07396">
    <property type="entry name" value="Porin_O_P"/>
    <property type="match status" value="1"/>
</dbReference>
<reference evidence="1 2" key="1">
    <citation type="journal article" date="2002" name="Nature">
        <title>Comparison of the genomes of two Xanthomonas pathogens with differing host specificities.</title>
        <authorList>
            <person name="da Silva A.C."/>
            <person name="Ferro J.A."/>
            <person name="Reinach F.C."/>
            <person name="Farah C.S."/>
            <person name="Furlan L.R."/>
            <person name="Quaggio R.B."/>
            <person name="Monteiro-Vitorello C.B."/>
            <person name="Van Sluys M.A."/>
            <person name="Almeida N.F."/>
            <person name="Alves L.M."/>
            <person name="do Amaral A.M."/>
            <person name="Bertolini M.C."/>
            <person name="Camargo L.E."/>
            <person name="Camarotte G."/>
            <person name="Cannavan F."/>
            <person name="Cardozo J."/>
            <person name="Chambergo F."/>
            <person name="Ciapina L.P."/>
            <person name="Cicarelli R.M."/>
            <person name="Coutinho L.L."/>
            <person name="Cursino-Santos J.R."/>
            <person name="El-Dorry H."/>
            <person name="Faria J.B."/>
            <person name="Ferreira A.J."/>
            <person name="Ferreira R.C."/>
            <person name="Ferro M.I."/>
            <person name="Formighieri E.F."/>
            <person name="Franco M.C."/>
            <person name="Greggio C.C."/>
            <person name="Gruber A."/>
            <person name="Katsuyama A.M."/>
            <person name="Kishi L.T."/>
            <person name="Leite R.P."/>
            <person name="Lemos E.G."/>
            <person name="Lemos M.V."/>
            <person name="Locali E.C."/>
            <person name="Machado M.A."/>
            <person name="Madeira A.M."/>
            <person name="Martinez-Rossi N.M."/>
            <person name="Martins E.C."/>
            <person name="Meidanis J."/>
            <person name="Menck C.F."/>
            <person name="Miyaki C.Y."/>
            <person name="Moon D.H."/>
            <person name="Moreira L.M."/>
            <person name="Novo M.T."/>
            <person name="Okura V.K."/>
            <person name="Oliveira M.C."/>
            <person name="Oliveira V.R."/>
            <person name="Pereira H.A."/>
            <person name="Rossi A."/>
            <person name="Sena J.A."/>
            <person name="Silva C."/>
            <person name="de Souza R.F."/>
            <person name="Spinola L.A."/>
            <person name="Takita M.A."/>
            <person name="Tamura R.E."/>
            <person name="Teixeira E.C."/>
            <person name="Tezza R.I."/>
            <person name="Trindade dos Santos M."/>
            <person name="Truffi D."/>
            <person name="Tsai S.M."/>
            <person name="White F.F."/>
            <person name="Setubal J.C."/>
            <person name="Kitajima J.P."/>
        </authorList>
    </citation>
    <scope>NUCLEOTIDE SEQUENCE [LARGE SCALE GENOMIC DNA]</scope>
    <source>
        <strain evidence="1 2">306</strain>
    </source>
</reference>
<accession>A0AAI8ER88</accession>
<dbReference type="InterPro" id="IPR023614">
    <property type="entry name" value="Porin_dom_sf"/>
</dbReference>
<name>A0AAI8ER88_XANAC</name>
<dbReference type="Gene3D" id="2.40.160.10">
    <property type="entry name" value="Porin"/>
    <property type="match status" value="1"/>
</dbReference>
<evidence type="ECO:0000313" key="2">
    <source>
        <dbReference type="Proteomes" id="UP000000576"/>
    </source>
</evidence>
<dbReference type="Proteomes" id="UP000000576">
    <property type="component" value="Chromosome"/>
</dbReference>
<organism evidence="1 2">
    <name type="scientific">Xanthomonas axonopodis pv. citri (strain 306)</name>
    <dbReference type="NCBI Taxonomy" id="190486"/>
    <lineage>
        <taxon>Bacteria</taxon>
        <taxon>Pseudomonadati</taxon>
        <taxon>Pseudomonadota</taxon>
        <taxon>Gammaproteobacteria</taxon>
        <taxon>Lysobacterales</taxon>
        <taxon>Lysobacteraceae</taxon>
        <taxon>Xanthomonas</taxon>
    </lineage>
</organism>
<proteinExistence type="predicted"/>
<evidence type="ECO:0000313" key="1">
    <source>
        <dbReference type="EMBL" id="AAM35230.1"/>
    </source>
</evidence>
<dbReference type="InterPro" id="IPR010870">
    <property type="entry name" value="Porin_O/P"/>
</dbReference>
<protein>
    <recommendedName>
        <fullName evidence="3">Porin</fullName>
    </recommendedName>
</protein>
<dbReference type="SUPFAM" id="SSF56935">
    <property type="entry name" value="Porins"/>
    <property type="match status" value="1"/>
</dbReference>
<dbReference type="AlphaFoldDB" id="A0AAI8ER88"/>
<evidence type="ECO:0008006" key="3">
    <source>
        <dbReference type="Google" id="ProtNLM"/>
    </source>
</evidence>
<dbReference type="KEGG" id="xac:XAC0338"/>
<gene>
    <name evidence="1" type="ordered locus">XAC0338</name>
</gene>